<evidence type="ECO:0000256" key="7">
    <source>
        <dbReference type="SAM" id="Phobius"/>
    </source>
</evidence>
<dbReference type="PANTHER" id="PTHR30509">
    <property type="entry name" value="P-HYDROXYBENZOIC ACID EFFLUX PUMP SUBUNIT-RELATED"/>
    <property type="match status" value="1"/>
</dbReference>
<sequence>MSRHAARLVKFGFEPRQLSYAGRTALAACAALSLAWWAGLEHPQWAAMTVWAASQPTRGQLLEKGFFRIAGTISGSVAGVLLVLAGAISPWLLVTGLALWVAACTGIGNLQRGYVSYGTVLAGYTAAMVALLDASHPEQVLGLGADRLATVLTGVLVAMLFGYVFAPPTANPELRRRTAGLIADSLEVLAARLQGETTRPGQGGVFLAEIAGIEEALEPQAAGSIRSRRVVRSTRALLGEGLSLVLWLRRHRDEATAPDLSAPLAAAVAALRAGEAVHARTELAAAAAALGGAEPRLKQILTDLGAALLAWHDPGRAATERPLPVVVSRDWIGAREASLRAGGAILLFGAVWQLTQWQAGPFLLLGLSIMISLFSTFENPRAMMRNVFWGSLFGALGALACRWLVWPWAAADWQLIALCFPFILFGPFLVGHRRTTAMSFDYNMTLMLMLQPAWPLAGAFGASLEVGLAILAAPLAAYLAYRLIYPAGLRRRQRMQLVMMLHDLAALAGDDRALAHRPVWRARLYHRCLRLVRLSQKAVRSEDWGARVGFAMMDLGHAVLRAKELQRTPGLDATQARVLAGFMARIGQLPERPERCLAALERLARRMAPQDRRPFRRAADELALLIEEISDIGAQRPVAGQS</sequence>
<organism evidence="8 9">
    <name type="scientific">Rhodobacter lacus</name>
    <dbReference type="NCBI Taxonomy" id="1641972"/>
    <lineage>
        <taxon>Bacteria</taxon>
        <taxon>Pseudomonadati</taxon>
        <taxon>Pseudomonadota</taxon>
        <taxon>Alphaproteobacteria</taxon>
        <taxon>Rhodobacterales</taxon>
        <taxon>Rhodobacter group</taxon>
        <taxon>Rhodobacter</taxon>
    </lineage>
</organism>
<evidence type="ECO:0000256" key="5">
    <source>
        <dbReference type="ARBA" id="ARBA00022989"/>
    </source>
</evidence>
<feature type="transmembrane region" description="Helical" evidence="7">
    <location>
        <begin position="386"/>
        <end position="405"/>
    </location>
</feature>
<reference evidence="9" key="1">
    <citation type="journal article" date="2019" name="Int. J. Syst. Evol. Microbiol.">
        <title>The Global Catalogue of Microorganisms (GCM) 10K type strain sequencing project: providing services to taxonomists for standard genome sequencing and annotation.</title>
        <authorList>
            <consortium name="The Broad Institute Genomics Platform"/>
            <consortium name="The Broad Institute Genome Sequencing Center for Infectious Disease"/>
            <person name="Wu L."/>
            <person name="Ma J."/>
        </authorList>
    </citation>
    <scope>NUCLEOTIDE SEQUENCE [LARGE SCALE GENOMIC DNA]</scope>
    <source>
        <strain evidence="9">CCUG 55131</strain>
    </source>
</reference>
<comment type="subcellular location">
    <subcellularLocation>
        <location evidence="1">Cell membrane</location>
        <topology evidence="1">Multi-pass membrane protein</topology>
    </subcellularLocation>
</comment>
<evidence type="ECO:0000313" key="9">
    <source>
        <dbReference type="Proteomes" id="UP001597413"/>
    </source>
</evidence>
<keyword evidence="4 7" id="KW-0812">Transmembrane</keyword>
<evidence type="ECO:0000256" key="3">
    <source>
        <dbReference type="ARBA" id="ARBA00022475"/>
    </source>
</evidence>
<keyword evidence="2" id="KW-0813">Transport</keyword>
<dbReference type="RefSeq" id="WP_377388567.1">
    <property type="nucleotide sequence ID" value="NZ_JBHUIX010000005.1"/>
</dbReference>
<evidence type="ECO:0000256" key="1">
    <source>
        <dbReference type="ARBA" id="ARBA00004651"/>
    </source>
</evidence>
<comment type="caution">
    <text evidence="8">The sequence shown here is derived from an EMBL/GenBank/DDBJ whole genome shotgun (WGS) entry which is preliminary data.</text>
</comment>
<name>A0ABW5A6B2_9RHOB</name>
<keyword evidence="9" id="KW-1185">Reference proteome</keyword>
<feature type="transmembrane region" description="Helical" evidence="7">
    <location>
        <begin position="76"/>
        <end position="102"/>
    </location>
</feature>
<proteinExistence type="predicted"/>
<dbReference type="InterPro" id="IPR006726">
    <property type="entry name" value="PHBA_efflux_AaeB/fusaric-R"/>
</dbReference>
<evidence type="ECO:0000256" key="4">
    <source>
        <dbReference type="ARBA" id="ARBA00022692"/>
    </source>
</evidence>
<feature type="transmembrane region" description="Helical" evidence="7">
    <location>
        <begin position="148"/>
        <end position="166"/>
    </location>
</feature>
<protein>
    <submittedName>
        <fullName evidence="8">FUSC family protein</fullName>
    </submittedName>
</protein>
<evidence type="ECO:0000256" key="2">
    <source>
        <dbReference type="ARBA" id="ARBA00022448"/>
    </source>
</evidence>
<feature type="transmembrane region" description="Helical" evidence="7">
    <location>
        <begin position="360"/>
        <end position="377"/>
    </location>
</feature>
<dbReference type="Proteomes" id="UP001597413">
    <property type="component" value="Unassembled WGS sequence"/>
</dbReference>
<keyword evidence="3" id="KW-1003">Cell membrane</keyword>
<dbReference type="PANTHER" id="PTHR30509:SF9">
    <property type="entry name" value="MULTIDRUG RESISTANCE PROTEIN MDTO"/>
    <property type="match status" value="1"/>
</dbReference>
<dbReference type="EMBL" id="JBHUIX010000005">
    <property type="protein sequence ID" value="MFD2173778.1"/>
    <property type="molecule type" value="Genomic_DNA"/>
</dbReference>
<feature type="transmembrane region" description="Helical" evidence="7">
    <location>
        <begin position="466"/>
        <end position="485"/>
    </location>
</feature>
<dbReference type="Pfam" id="PF04632">
    <property type="entry name" value="FUSC"/>
    <property type="match status" value="1"/>
</dbReference>
<gene>
    <name evidence="8" type="ORF">ACFSM0_06735</name>
</gene>
<feature type="transmembrane region" description="Helical" evidence="7">
    <location>
        <begin position="411"/>
        <end position="430"/>
    </location>
</feature>
<accession>A0ABW5A6B2</accession>
<feature type="transmembrane region" description="Helical" evidence="7">
    <location>
        <begin position="442"/>
        <end position="460"/>
    </location>
</feature>
<keyword evidence="5 7" id="KW-1133">Transmembrane helix</keyword>
<evidence type="ECO:0000313" key="8">
    <source>
        <dbReference type="EMBL" id="MFD2173778.1"/>
    </source>
</evidence>
<keyword evidence="6 7" id="KW-0472">Membrane</keyword>
<feature type="transmembrane region" description="Helical" evidence="7">
    <location>
        <begin position="114"/>
        <end position="136"/>
    </location>
</feature>
<feature type="transmembrane region" description="Helical" evidence="7">
    <location>
        <begin position="337"/>
        <end position="354"/>
    </location>
</feature>
<evidence type="ECO:0000256" key="6">
    <source>
        <dbReference type="ARBA" id="ARBA00023136"/>
    </source>
</evidence>